<evidence type="ECO:0000256" key="5">
    <source>
        <dbReference type="ARBA" id="ARBA00022630"/>
    </source>
</evidence>
<dbReference type="Pfam" id="PF02219">
    <property type="entry name" value="MTHFR"/>
    <property type="match status" value="1"/>
</dbReference>
<dbReference type="PANTHER" id="PTHR45754">
    <property type="entry name" value="METHYLENETETRAHYDROFOLATE REDUCTASE"/>
    <property type="match status" value="1"/>
</dbReference>
<evidence type="ECO:0000256" key="6">
    <source>
        <dbReference type="ARBA" id="ARBA00022827"/>
    </source>
</evidence>
<organism evidence="13 14">
    <name type="scientific">Nocardioides seonyuensis</name>
    <dbReference type="NCBI Taxonomy" id="2518371"/>
    <lineage>
        <taxon>Bacteria</taxon>
        <taxon>Bacillati</taxon>
        <taxon>Actinomycetota</taxon>
        <taxon>Actinomycetes</taxon>
        <taxon>Propionibacteriales</taxon>
        <taxon>Nocardioidaceae</taxon>
        <taxon>Nocardioides</taxon>
    </lineage>
</organism>
<dbReference type="CDD" id="cd00537">
    <property type="entry name" value="MTHFR"/>
    <property type="match status" value="1"/>
</dbReference>
<comment type="catalytic activity">
    <reaction evidence="11">
        <text>(6S)-5-methyl-5,6,7,8-tetrahydrofolate + NAD(+) = (6R)-5,10-methylene-5,6,7,8-tetrahydrofolate + NADH + H(+)</text>
        <dbReference type="Rhea" id="RHEA:19821"/>
        <dbReference type="ChEBI" id="CHEBI:15378"/>
        <dbReference type="ChEBI" id="CHEBI:15636"/>
        <dbReference type="ChEBI" id="CHEBI:18608"/>
        <dbReference type="ChEBI" id="CHEBI:57540"/>
        <dbReference type="ChEBI" id="CHEBI:57945"/>
        <dbReference type="EC" id="1.5.1.54"/>
    </reaction>
    <physiologicalReaction direction="right-to-left" evidence="11">
        <dbReference type="Rhea" id="RHEA:19823"/>
    </physiologicalReaction>
</comment>
<dbReference type="Proteomes" id="UP000294853">
    <property type="component" value="Chromosome"/>
</dbReference>
<evidence type="ECO:0000256" key="9">
    <source>
        <dbReference type="ARBA" id="ARBA00023167"/>
    </source>
</evidence>
<evidence type="ECO:0000256" key="8">
    <source>
        <dbReference type="ARBA" id="ARBA00023027"/>
    </source>
</evidence>
<keyword evidence="7 12" id="KW-0560">Oxidoreductase</keyword>
<dbReference type="NCBIfam" id="TIGR00676">
    <property type="entry name" value="fadh2"/>
    <property type="match status" value="1"/>
</dbReference>
<dbReference type="EC" id="1.5.1.54" evidence="12"/>
<comment type="pathway">
    <text evidence="2 12">One-carbon metabolism; tetrahydrofolate interconversion.</text>
</comment>
<evidence type="ECO:0000313" key="14">
    <source>
        <dbReference type="Proteomes" id="UP000294853"/>
    </source>
</evidence>
<evidence type="ECO:0000256" key="4">
    <source>
        <dbReference type="ARBA" id="ARBA00022605"/>
    </source>
</evidence>
<keyword evidence="5 12" id="KW-0285">Flavoprotein</keyword>
<keyword evidence="6 12" id="KW-0274">FAD</keyword>
<dbReference type="GO" id="GO:0106312">
    <property type="term" value="F:methylenetetrahydrofolate reductase (NADH) activity"/>
    <property type="evidence" value="ECO:0007669"/>
    <property type="project" value="UniProtKB-EC"/>
</dbReference>
<dbReference type="AlphaFoldDB" id="A0A4P7IEE8"/>
<keyword evidence="14" id="KW-1185">Reference proteome</keyword>
<evidence type="ECO:0000313" key="13">
    <source>
        <dbReference type="EMBL" id="QBX54051.1"/>
    </source>
</evidence>
<dbReference type="OrthoDB" id="9812555at2"/>
<evidence type="ECO:0000256" key="7">
    <source>
        <dbReference type="ARBA" id="ARBA00023002"/>
    </source>
</evidence>
<proteinExistence type="inferred from homology"/>
<dbReference type="KEGG" id="nsn:EXE58_00210"/>
<protein>
    <recommendedName>
        <fullName evidence="12">Methylenetetrahydrofolate reductase</fullName>
        <ecNumber evidence="12">1.5.1.54</ecNumber>
    </recommendedName>
</protein>
<evidence type="ECO:0000256" key="12">
    <source>
        <dbReference type="RuleBase" id="RU003862"/>
    </source>
</evidence>
<dbReference type="Gene3D" id="3.20.20.220">
    <property type="match status" value="1"/>
</dbReference>
<dbReference type="PANTHER" id="PTHR45754:SF3">
    <property type="entry name" value="METHYLENETETRAHYDROFOLATE REDUCTASE (NADPH)"/>
    <property type="match status" value="1"/>
</dbReference>
<keyword evidence="4" id="KW-0028">Amino-acid biosynthesis</keyword>
<dbReference type="GO" id="GO:0009086">
    <property type="term" value="P:methionine biosynthetic process"/>
    <property type="evidence" value="ECO:0007669"/>
    <property type="project" value="UniProtKB-KW"/>
</dbReference>
<comment type="cofactor">
    <cofactor evidence="1 12">
        <name>FAD</name>
        <dbReference type="ChEBI" id="CHEBI:57692"/>
    </cofactor>
</comment>
<sequence>MTQDPGRSMRDLIEGGDRSFSFEFFPPKDEAGEEQLWRAITELEPYRPTFVSVTYGAGGSSRDTTVRIVERIARETSMLPVAHLTCVGHTTDELAAILRDLSDAGVRHVMALRGDPPGGPGSPWTPTEGGLDHADALVAFIKRTIDARVGVAAFPEGHVDAPSLEADAQVLKAKQDAGAEFAVTEMVLRASDYAALVERARAIGVDIPIIPGIMPILSLRSMQRMAELSRRDLPAEVVERLTPHADDAAALRAEGIAIATELCEQLLGDGAPGLHFYTLNFSRATREIFTGLQITV</sequence>
<dbReference type="RefSeq" id="WP_135266026.1">
    <property type="nucleotide sequence ID" value="NZ_CP038436.1"/>
</dbReference>
<dbReference type="GO" id="GO:0005829">
    <property type="term" value="C:cytosol"/>
    <property type="evidence" value="ECO:0007669"/>
    <property type="project" value="InterPro"/>
</dbReference>
<keyword evidence="8" id="KW-0520">NAD</keyword>
<evidence type="ECO:0000256" key="3">
    <source>
        <dbReference type="ARBA" id="ARBA00006743"/>
    </source>
</evidence>
<evidence type="ECO:0000256" key="1">
    <source>
        <dbReference type="ARBA" id="ARBA00001974"/>
    </source>
</evidence>
<evidence type="ECO:0000256" key="10">
    <source>
        <dbReference type="ARBA" id="ARBA00034478"/>
    </source>
</evidence>
<dbReference type="GO" id="GO:0035999">
    <property type="term" value="P:tetrahydrofolate interconversion"/>
    <property type="evidence" value="ECO:0007669"/>
    <property type="project" value="UniProtKB-UniPathway"/>
</dbReference>
<dbReference type="SUPFAM" id="SSF51730">
    <property type="entry name" value="FAD-linked oxidoreductase"/>
    <property type="match status" value="1"/>
</dbReference>
<dbReference type="InterPro" id="IPR003171">
    <property type="entry name" value="Mehydrof_redctse-like"/>
</dbReference>
<evidence type="ECO:0000256" key="2">
    <source>
        <dbReference type="ARBA" id="ARBA00004777"/>
    </source>
</evidence>
<dbReference type="InterPro" id="IPR029041">
    <property type="entry name" value="FAD-linked_oxidoreductase-like"/>
</dbReference>
<dbReference type="InterPro" id="IPR004620">
    <property type="entry name" value="MTHF_reductase_bac"/>
</dbReference>
<reference evidence="13 14" key="1">
    <citation type="submission" date="2019-03" db="EMBL/GenBank/DDBJ databases">
        <title>Three New Species of Nocardioides, Nocardioides euryhalodurans sp. nov., Nocardioides seonyuensis sp. nov. and Nocardioides eburneoflavus sp. nov. Iolated from Soil.</title>
        <authorList>
            <person name="Roh S.G."/>
            <person name="Lee C."/>
            <person name="Kim M.-K."/>
            <person name="Kim S.B."/>
        </authorList>
    </citation>
    <scope>NUCLEOTIDE SEQUENCE [LARGE SCALE GENOMIC DNA]</scope>
    <source>
        <strain evidence="13 14">MMS17-SY207-3</strain>
    </source>
</reference>
<comment type="similarity">
    <text evidence="3 12">Belongs to the methylenetetrahydrofolate reductase family.</text>
</comment>
<dbReference type="UniPathway" id="UPA00193"/>
<accession>A0A4P7IEE8</accession>
<comment type="pathway">
    <text evidence="10">Amino-acid biosynthesis; L-methionine biosynthesis via de novo pathway.</text>
</comment>
<gene>
    <name evidence="13" type="primary">metF</name>
    <name evidence="13" type="ORF">EXE58_00210</name>
</gene>
<evidence type="ECO:0000256" key="11">
    <source>
        <dbReference type="ARBA" id="ARBA00048628"/>
    </source>
</evidence>
<keyword evidence="9" id="KW-0486">Methionine biosynthesis</keyword>
<dbReference type="GO" id="GO:0071949">
    <property type="term" value="F:FAD binding"/>
    <property type="evidence" value="ECO:0007669"/>
    <property type="project" value="TreeGrafter"/>
</dbReference>
<name>A0A4P7IEE8_9ACTN</name>
<dbReference type="EMBL" id="CP038436">
    <property type="protein sequence ID" value="QBX54051.1"/>
    <property type="molecule type" value="Genomic_DNA"/>
</dbReference>